<keyword evidence="2" id="KW-1185">Reference proteome</keyword>
<evidence type="ECO:0000313" key="2">
    <source>
        <dbReference type="Proteomes" id="UP000298347"/>
    </source>
</evidence>
<evidence type="ECO:0000313" key="1">
    <source>
        <dbReference type="EMBL" id="TGA98010.1"/>
    </source>
</evidence>
<protein>
    <submittedName>
        <fullName evidence="1">DUF3800 domain-containing protein</fullName>
    </submittedName>
</protein>
<dbReference type="EMBL" id="SRJD01000010">
    <property type="protein sequence ID" value="TGA98010.1"/>
    <property type="molecule type" value="Genomic_DNA"/>
</dbReference>
<comment type="caution">
    <text evidence="1">The sequence shown here is derived from an EMBL/GenBank/DDBJ whole genome shotgun (WGS) entry which is preliminary data.</text>
</comment>
<name>A0A4Z0GN75_9BACL</name>
<accession>A0A4Z0GN75</accession>
<organism evidence="1 2">
    <name type="scientific">Sporolactobacillus shoreae</name>
    <dbReference type="NCBI Taxonomy" id="1465501"/>
    <lineage>
        <taxon>Bacteria</taxon>
        <taxon>Bacillati</taxon>
        <taxon>Bacillota</taxon>
        <taxon>Bacilli</taxon>
        <taxon>Bacillales</taxon>
        <taxon>Sporolactobacillaceae</taxon>
        <taxon>Sporolactobacillus</taxon>
    </lineage>
</organism>
<dbReference type="Proteomes" id="UP000298347">
    <property type="component" value="Unassembled WGS sequence"/>
</dbReference>
<dbReference type="AlphaFoldDB" id="A0A4Z0GN75"/>
<dbReference type="RefSeq" id="WP_135348673.1">
    <property type="nucleotide sequence ID" value="NZ_SRJD01000010.1"/>
</dbReference>
<dbReference type="InterPro" id="IPR024524">
    <property type="entry name" value="DUF3800"/>
</dbReference>
<reference evidence="1 2" key="1">
    <citation type="journal article" date="2015" name="Int. J. Syst. Evol. Microbiol.">
        <title>Sporolactobacillus shoreae sp. nov. and Sporolactobacillus spathodeae sp. nov., two spore-forming lactic acid bacteria isolated from tree barks in Thailand.</title>
        <authorList>
            <person name="Thamacharoensuk T."/>
            <person name="Kitahara M."/>
            <person name="Ohkuma M."/>
            <person name="Thongchul N."/>
            <person name="Tanasupawat S."/>
        </authorList>
    </citation>
    <scope>NUCLEOTIDE SEQUENCE [LARGE SCALE GENOMIC DNA]</scope>
    <source>
        <strain evidence="1 2">BK92</strain>
    </source>
</reference>
<dbReference type="Pfam" id="PF12686">
    <property type="entry name" value="DUF3800"/>
    <property type="match status" value="1"/>
</dbReference>
<proteinExistence type="predicted"/>
<sequence length="315" mass="37359">MVYSIYFDESGKIDQPDKLFSYYGAYGSDDTSMKRINQTVKNIFADLGTQSELHFTEYKHDQYLKKYLTVLNYVINQDVTINILIVDNHDAKRVSDQMQIKINELRSLLYVKIPERLFYGLTRRIESDRDIRIVVDRNDEYRKLRLYSKVKEQMNAHSAYRNNGYTVNDVHSEESCNSIPLQIIDTFIGIIAFVIEKNYYSDSDSAKIKSDLIYRFLIQEDNLVHFQNQITLFEWKGNEDLDKIPVSRFISEFVLFKTSFDLNEMARINRIRNFKPDIQLKALRREMGYPNTRRNMILGYLDQLRGFSRNSFLNN</sequence>
<dbReference type="OrthoDB" id="2567918at2"/>
<gene>
    <name evidence="1" type="ORF">E4665_10130</name>
</gene>